<evidence type="ECO:0000313" key="7">
    <source>
        <dbReference type="EMBL" id="MFC3759978.1"/>
    </source>
</evidence>
<evidence type="ECO:0000256" key="4">
    <source>
        <dbReference type="ARBA" id="ARBA00023136"/>
    </source>
</evidence>
<dbReference type="PANTHER" id="PTHR33507:SF3">
    <property type="entry name" value="INNER MEMBRANE PROTEIN YBBJ"/>
    <property type="match status" value="1"/>
</dbReference>
<dbReference type="SUPFAM" id="SSF141322">
    <property type="entry name" value="NfeD domain-like"/>
    <property type="match status" value="1"/>
</dbReference>
<evidence type="ECO:0000256" key="1">
    <source>
        <dbReference type="ARBA" id="ARBA00004141"/>
    </source>
</evidence>
<evidence type="ECO:0000259" key="6">
    <source>
        <dbReference type="Pfam" id="PF01957"/>
    </source>
</evidence>
<dbReference type="Proteomes" id="UP001595699">
    <property type="component" value="Unassembled WGS sequence"/>
</dbReference>
<dbReference type="Gene3D" id="2.40.50.140">
    <property type="entry name" value="Nucleic acid-binding proteins"/>
    <property type="match status" value="1"/>
</dbReference>
<evidence type="ECO:0000256" key="5">
    <source>
        <dbReference type="SAM" id="Phobius"/>
    </source>
</evidence>
<dbReference type="InterPro" id="IPR002810">
    <property type="entry name" value="NfeD-like_C"/>
</dbReference>
<reference evidence="8" key="1">
    <citation type="journal article" date="2019" name="Int. J. Syst. Evol. Microbiol.">
        <title>The Global Catalogue of Microorganisms (GCM) 10K type strain sequencing project: providing services to taxonomists for standard genome sequencing and annotation.</title>
        <authorList>
            <consortium name="The Broad Institute Genomics Platform"/>
            <consortium name="The Broad Institute Genome Sequencing Center for Infectious Disease"/>
            <person name="Wu L."/>
            <person name="Ma J."/>
        </authorList>
    </citation>
    <scope>NUCLEOTIDE SEQUENCE [LARGE SCALE GENOMIC DNA]</scope>
    <source>
        <strain evidence="8">CGMCC 4.7241</strain>
    </source>
</reference>
<dbReference type="RefSeq" id="WP_205120194.1">
    <property type="nucleotide sequence ID" value="NZ_JAFBCM010000001.1"/>
</dbReference>
<evidence type="ECO:0000313" key="8">
    <source>
        <dbReference type="Proteomes" id="UP001595699"/>
    </source>
</evidence>
<sequence>MGEWLRWLGEHLWVVFGVIAVALAAIEVLTLDLVFIMLAAGALAGALAAGITGNAVIAIAASVVVALGMLAAVRPIALRHLKQVPNTKIGVQALVGRKGVVLERVDAHGGRVKIGGETWSARAYDDTSVIEPGQTVDVASIDGATAYVYESEGPWPIGS</sequence>
<dbReference type="InterPro" id="IPR012340">
    <property type="entry name" value="NA-bd_OB-fold"/>
</dbReference>
<proteinExistence type="predicted"/>
<feature type="transmembrane region" description="Helical" evidence="5">
    <location>
        <begin position="46"/>
        <end position="73"/>
    </location>
</feature>
<keyword evidence="2 5" id="KW-0812">Transmembrane</keyword>
<dbReference type="Pfam" id="PF01957">
    <property type="entry name" value="NfeD"/>
    <property type="match status" value="1"/>
</dbReference>
<comment type="subcellular location">
    <subcellularLocation>
        <location evidence="1">Membrane</location>
        <topology evidence="1">Multi-pass membrane protein</topology>
    </subcellularLocation>
</comment>
<organism evidence="7 8">
    <name type="scientific">Tenggerimyces flavus</name>
    <dbReference type="NCBI Taxonomy" id="1708749"/>
    <lineage>
        <taxon>Bacteria</taxon>
        <taxon>Bacillati</taxon>
        <taxon>Actinomycetota</taxon>
        <taxon>Actinomycetes</taxon>
        <taxon>Propionibacteriales</taxon>
        <taxon>Nocardioidaceae</taxon>
        <taxon>Tenggerimyces</taxon>
    </lineage>
</organism>
<evidence type="ECO:0000256" key="3">
    <source>
        <dbReference type="ARBA" id="ARBA00022989"/>
    </source>
</evidence>
<dbReference type="InterPro" id="IPR052165">
    <property type="entry name" value="Membrane_assoc_protease"/>
</dbReference>
<keyword evidence="4 5" id="KW-0472">Membrane</keyword>
<keyword evidence="8" id="KW-1185">Reference proteome</keyword>
<dbReference type="PANTHER" id="PTHR33507">
    <property type="entry name" value="INNER MEMBRANE PROTEIN YBBJ"/>
    <property type="match status" value="1"/>
</dbReference>
<dbReference type="EMBL" id="JBHRZH010000004">
    <property type="protein sequence ID" value="MFC3759978.1"/>
    <property type="molecule type" value="Genomic_DNA"/>
</dbReference>
<evidence type="ECO:0000256" key="2">
    <source>
        <dbReference type="ARBA" id="ARBA00022692"/>
    </source>
</evidence>
<name>A0ABV7Y5K2_9ACTN</name>
<protein>
    <submittedName>
        <fullName evidence="7">NfeD family protein</fullName>
    </submittedName>
</protein>
<feature type="transmembrane region" description="Helical" evidence="5">
    <location>
        <begin position="12"/>
        <end position="40"/>
    </location>
</feature>
<gene>
    <name evidence="7" type="ORF">ACFOUW_03955</name>
</gene>
<comment type="caution">
    <text evidence="7">The sequence shown here is derived from an EMBL/GenBank/DDBJ whole genome shotgun (WGS) entry which is preliminary data.</text>
</comment>
<accession>A0ABV7Y5K2</accession>
<keyword evidence="3 5" id="KW-1133">Transmembrane helix</keyword>
<feature type="domain" description="NfeD-like C-terminal" evidence="6">
    <location>
        <begin position="92"/>
        <end position="148"/>
    </location>
</feature>